<dbReference type="Proteomes" id="UP000294508">
    <property type="component" value="Unassembled WGS sequence"/>
</dbReference>
<keyword evidence="2" id="KW-0732">Signal</keyword>
<name>A0A4R2HVY8_9ACTN</name>
<proteinExistence type="predicted"/>
<feature type="chain" id="PRO_5039238324" description="Lipoprotein" evidence="2">
    <location>
        <begin position="25"/>
        <end position="204"/>
    </location>
</feature>
<dbReference type="PROSITE" id="PS51257">
    <property type="entry name" value="PROKAR_LIPOPROTEIN"/>
    <property type="match status" value="1"/>
</dbReference>
<keyword evidence="4" id="KW-1185">Reference proteome</keyword>
<evidence type="ECO:0000313" key="4">
    <source>
        <dbReference type="Proteomes" id="UP000294508"/>
    </source>
</evidence>
<dbReference type="OrthoDB" id="3831131at2"/>
<feature type="compositionally biased region" description="Low complexity" evidence="1">
    <location>
        <begin position="32"/>
        <end position="41"/>
    </location>
</feature>
<dbReference type="AlphaFoldDB" id="A0A4R2HVY8"/>
<dbReference type="RefSeq" id="WP_158441080.1">
    <property type="nucleotide sequence ID" value="NZ_SLWN01000001.1"/>
</dbReference>
<evidence type="ECO:0000256" key="2">
    <source>
        <dbReference type="SAM" id="SignalP"/>
    </source>
</evidence>
<gene>
    <name evidence="3" type="ORF">EV652_101568</name>
</gene>
<accession>A0A4R2HVY8</accession>
<comment type="caution">
    <text evidence="3">The sequence shown here is derived from an EMBL/GenBank/DDBJ whole genome shotgun (WGS) entry which is preliminary data.</text>
</comment>
<feature type="signal peptide" evidence="2">
    <location>
        <begin position="1"/>
        <end position="24"/>
    </location>
</feature>
<evidence type="ECO:0000256" key="1">
    <source>
        <dbReference type="SAM" id="MobiDB-lite"/>
    </source>
</evidence>
<reference evidence="3 4" key="1">
    <citation type="journal article" date="2015" name="Stand. Genomic Sci.">
        <title>Genomic Encyclopedia of Bacterial and Archaeal Type Strains, Phase III: the genomes of soil and plant-associated and newly described type strains.</title>
        <authorList>
            <person name="Whitman W.B."/>
            <person name="Woyke T."/>
            <person name="Klenk H.P."/>
            <person name="Zhou Y."/>
            <person name="Lilburn T.G."/>
            <person name="Beck B.J."/>
            <person name="De Vos P."/>
            <person name="Vandamme P."/>
            <person name="Eisen J.A."/>
            <person name="Garrity G."/>
            <person name="Hugenholtz P."/>
            <person name="Kyrpides N.C."/>
        </authorList>
    </citation>
    <scope>NUCLEOTIDE SEQUENCE [LARGE SCALE GENOMIC DNA]</scope>
    <source>
        <strain evidence="3 4">VKM Ac-2572</strain>
    </source>
</reference>
<protein>
    <recommendedName>
        <fullName evidence="5">Lipoprotein</fullName>
    </recommendedName>
</protein>
<sequence length="204" mass="21546">MTRRPALGLATAALCALLALTACQGSPEAGRPNTTPTSPTTTPTPTPTAPSTPTWTPEQEAAITAAKARYTAARAATDAALHSPSTATRAKLEQAGNGGEWIIQVLGDVKFNQDHGWYQEGKVVIESMSAASVTMNGPQPEVRLTVCLDTSKTSIRYQETRKPVPVGPGNGDRHKAQAVLVYAAPVGQTKKMWFFTQEKEAGAC</sequence>
<evidence type="ECO:0008006" key="5">
    <source>
        <dbReference type="Google" id="ProtNLM"/>
    </source>
</evidence>
<feature type="region of interest" description="Disordered" evidence="1">
    <location>
        <begin position="26"/>
        <end position="56"/>
    </location>
</feature>
<evidence type="ECO:0000313" key="3">
    <source>
        <dbReference type="EMBL" id="TCO35683.1"/>
    </source>
</evidence>
<dbReference type="EMBL" id="SLWN01000001">
    <property type="protein sequence ID" value="TCO35683.1"/>
    <property type="molecule type" value="Genomic_DNA"/>
</dbReference>
<organism evidence="3 4">
    <name type="scientific">Kribbella steppae</name>
    <dbReference type="NCBI Taxonomy" id="2512223"/>
    <lineage>
        <taxon>Bacteria</taxon>
        <taxon>Bacillati</taxon>
        <taxon>Actinomycetota</taxon>
        <taxon>Actinomycetes</taxon>
        <taxon>Propionibacteriales</taxon>
        <taxon>Kribbellaceae</taxon>
        <taxon>Kribbella</taxon>
    </lineage>
</organism>